<accession>A0AAU9SBD6</accession>
<feature type="domain" description="RRP12 N-terminal HEAT" evidence="4">
    <location>
        <begin position="17"/>
        <end position="287"/>
    </location>
</feature>
<dbReference type="Pfam" id="PF25772">
    <property type="entry name" value="HEAT_RRP12_N"/>
    <property type="match status" value="1"/>
</dbReference>
<feature type="domain" description="RRP12 HEAT" evidence="3">
    <location>
        <begin position="352"/>
        <end position="658"/>
    </location>
</feature>
<evidence type="ECO:0000313" key="6">
    <source>
        <dbReference type="Proteomes" id="UP000836841"/>
    </source>
</evidence>
<comment type="similarity">
    <text evidence="1">Belongs to the RRP12 family.</text>
</comment>
<feature type="compositionally biased region" description="Basic residues" evidence="2">
    <location>
        <begin position="1264"/>
        <end position="1282"/>
    </location>
</feature>
<name>A0AAU9SBD6_THLAR</name>
<dbReference type="SUPFAM" id="SSF48371">
    <property type="entry name" value="ARM repeat"/>
    <property type="match status" value="1"/>
</dbReference>
<proteinExistence type="inferred from homology"/>
<feature type="compositionally biased region" description="Basic and acidic residues" evidence="2">
    <location>
        <begin position="1032"/>
        <end position="1041"/>
    </location>
</feature>
<dbReference type="Proteomes" id="UP000836841">
    <property type="component" value="Chromosome 4"/>
</dbReference>
<dbReference type="PANTHER" id="PTHR48445">
    <property type="entry name" value="OS02G0782100 PROTEIN"/>
    <property type="match status" value="1"/>
</dbReference>
<feature type="compositionally biased region" description="Basic and acidic residues" evidence="2">
    <location>
        <begin position="1138"/>
        <end position="1165"/>
    </location>
</feature>
<evidence type="ECO:0008006" key="7">
    <source>
        <dbReference type="Google" id="ProtNLM"/>
    </source>
</evidence>
<dbReference type="Gene3D" id="1.25.10.10">
    <property type="entry name" value="Leucine-rich Repeat Variant"/>
    <property type="match status" value="1"/>
</dbReference>
<evidence type="ECO:0000259" key="4">
    <source>
        <dbReference type="Pfam" id="PF25772"/>
    </source>
</evidence>
<feature type="compositionally biased region" description="Polar residues" evidence="2">
    <location>
        <begin position="1168"/>
        <end position="1177"/>
    </location>
</feature>
<dbReference type="InterPro" id="IPR011989">
    <property type="entry name" value="ARM-like"/>
</dbReference>
<organism evidence="5 6">
    <name type="scientific">Thlaspi arvense</name>
    <name type="common">Field penny-cress</name>
    <dbReference type="NCBI Taxonomy" id="13288"/>
    <lineage>
        <taxon>Eukaryota</taxon>
        <taxon>Viridiplantae</taxon>
        <taxon>Streptophyta</taxon>
        <taxon>Embryophyta</taxon>
        <taxon>Tracheophyta</taxon>
        <taxon>Spermatophyta</taxon>
        <taxon>Magnoliopsida</taxon>
        <taxon>eudicotyledons</taxon>
        <taxon>Gunneridae</taxon>
        <taxon>Pentapetalae</taxon>
        <taxon>rosids</taxon>
        <taxon>malvids</taxon>
        <taxon>Brassicales</taxon>
        <taxon>Brassicaceae</taxon>
        <taxon>Thlaspideae</taxon>
        <taxon>Thlaspi</taxon>
    </lineage>
</organism>
<dbReference type="InterPro" id="IPR012978">
    <property type="entry name" value="HEAT_RRP12"/>
</dbReference>
<dbReference type="Pfam" id="PF08161">
    <property type="entry name" value="RRP12_HEAT"/>
    <property type="match status" value="1"/>
</dbReference>
<protein>
    <recommendedName>
        <fullName evidence="7">RRP12-like protein</fullName>
    </recommendedName>
</protein>
<evidence type="ECO:0000256" key="2">
    <source>
        <dbReference type="SAM" id="MobiDB-lite"/>
    </source>
</evidence>
<evidence type="ECO:0000256" key="1">
    <source>
        <dbReference type="ARBA" id="ARBA00007690"/>
    </source>
</evidence>
<keyword evidence="6" id="KW-1185">Reference proteome</keyword>
<feature type="region of interest" description="Disordered" evidence="2">
    <location>
        <begin position="1078"/>
        <end position="1189"/>
    </location>
</feature>
<reference evidence="5 6" key="1">
    <citation type="submission" date="2022-03" db="EMBL/GenBank/DDBJ databases">
        <authorList>
            <person name="Nunn A."/>
            <person name="Chopra R."/>
            <person name="Nunn A."/>
            <person name="Contreras Garrido A."/>
        </authorList>
    </citation>
    <scope>NUCLEOTIDE SEQUENCE [LARGE SCALE GENOMIC DNA]</scope>
</reference>
<dbReference type="InterPro" id="IPR057860">
    <property type="entry name" value="HEAT_RRP12_N"/>
</dbReference>
<dbReference type="EMBL" id="OU466860">
    <property type="protein sequence ID" value="CAH2059440.1"/>
    <property type="molecule type" value="Genomic_DNA"/>
</dbReference>
<gene>
    <name evidence="5" type="ORF">TAV2_LOCUS13997</name>
</gene>
<dbReference type="PANTHER" id="PTHR48445:SF1">
    <property type="entry name" value="OS02G0782100 PROTEIN"/>
    <property type="match status" value="1"/>
</dbReference>
<feature type="region of interest" description="Disordered" evidence="2">
    <location>
        <begin position="1018"/>
        <end position="1041"/>
    </location>
</feature>
<evidence type="ECO:0000259" key="3">
    <source>
        <dbReference type="Pfam" id="PF08161"/>
    </source>
</evidence>
<dbReference type="InterPro" id="IPR016024">
    <property type="entry name" value="ARM-type_fold"/>
</dbReference>
<evidence type="ECO:0000313" key="5">
    <source>
        <dbReference type="EMBL" id="CAH2059440.1"/>
    </source>
</evidence>
<sequence length="1282" mass="141450">MESLCLEMETSMCLSPSELDLPVSEDFGDFMRSRLSQSKRPDHEHLCAVIGELSKTLAEDNQCRTPVAYFAATCISLDSVLSASAEPPLDVVQPHVVILSLVFPKVSAGVLKRNGLALRLVLSVLRLRSATPECLISALKCLVHLLTTVDSIMGNEGSESCSILLNFATHSDGKVRKLANSCLRDVLQKSHGTKTWHSVSGAIAELFQKYLHLANKSEAGSTEGARGAQQVLYILITLKECLALMSKKHIASLIDGFKVLLMLRDPYTARPVMDSLNALCLSPTAEVPVEALVEALSQAAAYFSAPETSADALTFTARLLKVGMMRAFSLNRDLCVVNLPSVFNGLKDMLASEHEEAILAATDSLKSLIYSCIDESLIRESVNGIRNSNLDGRKSSPTVVGKLCATVESLLDYKYHAVGDMAFQVVSAMFNKLGENSTYFMRKTLEDLAEMQNLPDEGFPYRKQLHECVGSALGAMGPETFLSIVRLNLEVTDLSEVNVWLFPILKQYTVGGRLSFFTETIFRMVESMSQKAQQLKLQGLAGASRSVDSLVYSLWALLPSFCNYPVDTVESFADLGRILCGALQTQTETRGIICASLNILIQQNKEVVEGKDVSASDASPAMLRAMARYDSDHAAANLKVLRSCAPRLLDVLSRIYHESGKDEGGSLQSAIGNLASIAEKKAVSKLLFKTLRELLEVTQAAIAQDESSASGMDVDNTADKNSSSNLRGRLFDLLVSLLPGLDSQEVDTVFSSLKPAMKDPKGQIQKKAYKVLSIILKSSDGFVSKNLEELLELMHNICHVSAKRHKLDCLYFLLAHASRSDDLKERKDIISSFLPEVILALKEVNKKTRNRAYDVLVQIGHAYADEENGGDNEKLHGYFNMVVGCLAGEKPQMISAAVKGVARLTYEFSDLIASAYNLLPSTFLLLQRKNKEITKANLGLLKVLVAKSPVEGLHANLKSMVEGLLKWPEGTKNLFKAKVRLLLEMLIKKCGTEAVKSVMPEEHMKLLTNIRKVKERKERKYAAGSEMSRSQHSKETSSKASRWNDTKIFSDFADEDEDSDGDYMDGVTHGRSMASSLLKSKASALRSKKHQNRSHLEVDESDDEPLDLMDRYKTRSALRSSELRKRKDDSDDEAEFDGEGRLIIHEGEKKGKRKEISDADSDAKSSKGSRFSANSSKKNQKRMKTSESGYAYTGKEYASKKASGDLKRKDKLEPYAYWPLDRKMMSRRPDQRAVAVRGMSSVVQLTKRLEGKSSAEALATTKLQKFKRSGHKKSAGKKNKSK</sequence>
<feature type="region of interest" description="Disordered" evidence="2">
    <location>
        <begin position="1250"/>
        <end position="1282"/>
    </location>
</feature>